<sequence length="185" mass="21260">MSPQPSPTTTFAVDDDDDTLYDIMQESKIFRALLLGHQDDQEAKIEYDESDRLPSSVPSSLIFVDTIDQRPTKHQRLGYSNDYDYIQGVELLPLENSFIPESPRLSYLSESLSDVPELFLPPLCEEEDTHHAQRRSGLRRVVDRRRLVGQRRRLIRSLGLAEVTRGSETYVSASTKRPAHSEDYY</sequence>
<reference evidence="1 2" key="1">
    <citation type="submission" date="2008-07" db="EMBL/GenBank/DDBJ databases">
        <authorList>
            <person name="El-Sayed N."/>
            <person name="Caler E."/>
            <person name="Inman J."/>
            <person name="Amedeo P."/>
            <person name="Hass B."/>
            <person name="Wortman J."/>
        </authorList>
    </citation>
    <scope>NUCLEOTIDE SEQUENCE [LARGE SCALE GENOMIC DNA]</scope>
    <source>
        <strain evidence="2">ATCC 50983 / TXsc</strain>
    </source>
</reference>
<keyword evidence="2" id="KW-1185">Reference proteome</keyword>
<dbReference type="GeneID" id="9086908"/>
<evidence type="ECO:0000313" key="1">
    <source>
        <dbReference type="EMBL" id="EER09685.1"/>
    </source>
</evidence>
<dbReference type="InParanoid" id="C5L0N3"/>
<dbReference type="AlphaFoldDB" id="C5L0N3"/>
<dbReference type="EMBL" id="GG678123">
    <property type="protein sequence ID" value="EER09685.1"/>
    <property type="molecule type" value="Genomic_DNA"/>
</dbReference>
<protein>
    <submittedName>
        <fullName evidence="1">Uncharacterized protein</fullName>
    </submittedName>
</protein>
<evidence type="ECO:0000313" key="2">
    <source>
        <dbReference type="Proteomes" id="UP000007800"/>
    </source>
</evidence>
<gene>
    <name evidence="1" type="ORF">Pmar_PMAR022122</name>
</gene>
<proteinExistence type="predicted"/>
<accession>C5L0N3</accession>
<name>C5L0N3_PERM5</name>
<dbReference type="RefSeq" id="XP_002777890.1">
    <property type="nucleotide sequence ID" value="XM_002777844.1"/>
</dbReference>
<dbReference type="Proteomes" id="UP000007800">
    <property type="component" value="Unassembled WGS sequence"/>
</dbReference>
<organism evidence="2">
    <name type="scientific">Perkinsus marinus (strain ATCC 50983 / TXsc)</name>
    <dbReference type="NCBI Taxonomy" id="423536"/>
    <lineage>
        <taxon>Eukaryota</taxon>
        <taxon>Sar</taxon>
        <taxon>Alveolata</taxon>
        <taxon>Perkinsozoa</taxon>
        <taxon>Perkinsea</taxon>
        <taxon>Perkinsida</taxon>
        <taxon>Perkinsidae</taxon>
        <taxon>Perkinsus</taxon>
    </lineage>
</organism>